<evidence type="ECO:0000256" key="1">
    <source>
        <dbReference type="ARBA" id="ARBA00008857"/>
    </source>
</evidence>
<keyword evidence="2 4" id="KW-0238">DNA-binding</keyword>
<evidence type="ECO:0000313" key="7">
    <source>
        <dbReference type="EMBL" id="MBF4807131.1"/>
    </source>
</evidence>
<protein>
    <submittedName>
        <fullName evidence="7">Site-specific integrase</fullName>
    </submittedName>
</protein>
<reference evidence="7" key="1">
    <citation type="submission" date="2020-04" db="EMBL/GenBank/DDBJ databases">
        <title>Deep metagenomics examines the oral microbiome during advanced dental caries in children, revealing novel taxa and co-occurrences with host molecules.</title>
        <authorList>
            <person name="Baker J.L."/>
            <person name="Morton J.T."/>
            <person name="Dinis M."/>
            <person name="Alvarez R."/>
            <person name="Tran N.C."/>
            <person name="Knight R."/>
            <person name="Edlund A."/>
        </authorList>
    </citation>
    <scope>NUCLEOTIDE SEQUENCE</scope>
    <source>
        <strain evidence="7">JCVI_38_bin.5</strain>
    </source>
</reference>
<dbReference type="Gene3D" id="1.10.150.130">
    <property type="match status" value="1"/>
</dbReference>
<gene>
    <name evidence="7" type="ORF">HXK26_00285</name>
</gene>
<evidence type="ECO:0000256" key="2">
    <source>
        <dbReference type="ARBA" id="ARBA00023125"/>
    </source>
</evidence>
<dbReference type="InterPro" id="IPR013762">
    <property type="entry name" value="Integrase-like_cat_sf"/>
</dbReference>
<dbReference type="Proteomes" id="UP000698335">
    <property type="component" value="Unassembled WGS sequence"/>
</dbReference>
<feature type="domain" description="Core-binding (CB)" evidence="6">
    <location>
        <begin position="62"/>
        <end position="147"/>
    </location>
</feature>
<accession>A0A930VV50</accession>
<comment type="caution">
    <text evidence="7">The sequence shown here is derived from an EMBL/GenBank/DDBJ whole genome shotgun (WGS) entry which is preliminary data.</text>
</comment>
<dbReference type="GO" id="GO:0006310">
    <property type="term" value="P:DNA recombination"/>
    <property type="evidence" value="ECO:0007669"/>
    <property type="project" value="UniProtKB-KW"/>
</dbReference>
<feature type="domain" description="Tyr recombinase" evidence="5">
    <location>
        <begin position="181"/>
        <end position="383"/>
    </location>
</feature>
<dbReference type="AlphaFoldDB" id="A0A930VV50"/>
<dbReference type="GO" id="GO:0015074">
    <property type="term" value="P:DNA integration"/>
    <property type="evidence" value="ECO:0007669"/>
    <property type="project" value="InterPro"/>
</dbReference>
<dbReference type="CDD" id="cd01189">
    <property type="entry name" value="INT_ICEBs1_C_like"/>
    <property type="match status" value="1"/>
</dbReference>
<sequence>MQKKPVVKKNAKGVWCCRLYLGRDSSGKSIQPYASFPIAKDEADAQAMAELWAKNLTADGRVKSANLVELLWEYIAIRKQNGASPNTVRQYRGFVKNHVGALLGHADARSLSASDFTAFEQRLMRSHREGGHALSRNSTINVHHFLRGAYGYFVAAGICDTNPLINTAKPSPERHEAISLEEYNFAELDQAVSKVLQEAFAAGEYTAKTVYAFAAWLALRTGLRCGEVCALNRKDINRLQGFIHVGGTVIEEPRRKSYRRDVTKGRKCRNVSITEEDMRTIARYIDLQTRALATPSWDLPLISLDGSYMRPSNVSRAFSSLRRSIKLPEGITFHTLRHTHATWCLASGVDLKTLSERLGHADEATTLRLYAHVLPGRDRAAAEAFEGAVKRVSGVFNLAC</sequence>
<dbReference type="InterPro" id="IPR044068">
    <property type="entry name" value="CB"/>
</dbReference>
<proteinExistence type="inferred from homology"/>
<evidence type="ECO:0000256" key="4">
    <source>
        <dbReference type="PROSITE-ProRule" id="PRU01248"/>
    </source>
</evidence>
<dbReference type="Gene3D" id="1.10.443.10">
    <property type="entry name" value="Intergrase catalytic core"/>
    <property type="match status" value="1"/>
</dbReference>
<keyword evidence="3" id="KW-0233">DNA recombination</keyword>
<dbReference type="PANTHER" id="PTHR30349">
    <property type="entry name" value="PHAGE INTEGRASE-RELATED"/>
    <property type="match status" value="1"/>
</dbReference>
<dbReference type="InterPro" id="IPR002104">
    <property type="entry name" value="Integrase_catalytic"/>
</dbReference>
<dbReference type="Pfam" id="PF00589">
    <property type="entry name" value="Phage_integrase"/>
    <property type="match status" value="1"/>
</dbReference>
<organism evidence="7 8">
    <name type="scientific">Lancefieldella rimae</name>
    <dbReference type="NCBI Taxonomy" id="1383"/>
    <lineage>
        <taxon>Bacteria</taxon>
        <taxon>Bacillati</taxon>
        <taxon>Actinomycetota</taxon>
        <taxon>Coriobacteriia</taxon>
        <taxon>Coriobacteriales</taxon>
        <taxon>Atopobiaceae</taxon>
        <taxon>Lancefieldella</taxon>
    </lineage>
</organism>
<dbReference type="InterPro" id="IPR050090">
    <property type="entry name" value="Tyrosine_recombinase_XerCD"/>
</dbReference>
<dbReference type="EMBL" id="JABZGW010000003">
    <property type="protein sequence ID" value="MBF4807131.1"/>
    <property type="molecule type" value="Genomic_DNA"/>
</dbReference>
<evidence type="ECO:0000313" key="8">
    <source>
        <dbReference type="Proteomes" id="UP000698335"/>
    </source>
</evidence>
<dbReference type="SUPFAM" id="SSF56349">
    <property type="entry name" value="DNA breaking-rejoining enzymes"/>
    <property type="match status" value="1"/>
</dbReference>
<dbReference type="PROSITE" id="PS51898">
    <property type="entry name" value="TYR_RECOMBINASE"/>
    <property type="match status" value="1"/>
</dbReference>
<dbReference type="InterPro" id="IPR011010">
    <property type="entry name" value="DNA_brk_join_enz"/>
</dbReference>
<name>A0A930VV50_9ACTN</name>
<comment type="similarity">
    <text evidence="1">Belongs to the 'phage' integrase family.</text>
</comment>
<dbReference type="InterPro" id="IPR010998">
    <property type="entry name" value="Integrase_recombinase_N"/>
</dbReference>
<evidence type="ECO:0000259" key="6">
    <source>
        <dbReference type="PROSITE" id="PS51900"/>
    </source>
</evidence>
<evidence type="ECO:0000256" key="3">
    <source>
        <dbReference type="ARBA" id="ARBA00023172"/>
    </source>
</evidence>
<dbReference type="PANTHER" id="PTHR30349:SF64">
    <property type="entry name" value="PROPHAGE INTEGRASE INTD-RELATED"/>
    <property type="match status" value="1"/>
</dbReference>
<evidence type="ECO:0000259" key="5">
    <source>
        <dbReference type="PROSITE" id="PS51898"/>
    </source>
</evidence>
<dbReference type="GO" id="GO:0003677">
    <property type="term" value="F:DNA binding"/>
    <property type="evidence" value="ECO:0007669"/>
    <property type="project" value="UniProtKB-UniRule"/>
</dbReference>
<dbReference type="PROSITE" id="PS51900">
    <property type="entry name" value="CB"/>
    <property type="match status" value="1"/>
</dbReference>